<dbReference type="AlphaFoldDB" id="A0A382DJ01"/>
<evidence type="ECO:0000313" key="2">
    <source>
        <dbReference type="EMBL" id="SVB38450.1"/>
    </source>
</evidence>
<dbReference type="Pfam" id="PF09723">
    <property type="entry name" value="Zn_ribbon_8"/>
    <property type="match status" value="1"/>
</dbReference>
<reference evidence="2" key="1">
    <citation type="submission" date="2018-05" db="EMBL/GenBank/DDBJ databases">
        <authorList>
            <person name="Lanie J.A."/>
            <person name="Ng W.-L."/>
            <person name="Kazmierczak K.M."/>
            <person name="Andrzejewski T.M."/>
            <person name="Davidsen T.M."/>
            <person name="Wayne K.J."/>
            <person name="Tettelin H."/>
            <person name="Glass J.I."/>
            <person name="Rusch D."/>
            <person name="Podicherti R."/>
            <person name="Tsui H.-C.T."/>
            <person name="Winkler M.E."/>
        </authorList>
    </citation>
    <scope>NUCLEOTIDE SEQUENCE</scope>
</reference>
<protein>
    <recommendedName>
        <fullName evidence="1">Putative regulatory protein FmdB zinc ribbon domain-containing protein</fullName>
    </recommendedName>
</protein>
<proteinExistence type="predicted"/>
<feature type="domain" description="Putative regulatory protein FmdB zinc ribbon" evidence="1">
    <location>
        <begin position="1"/>
        <end position="46"/>
    </location>
</feature>
<dbReference type="InterPro" id="IPR013429">
    <property type="entry name" value="Regulatory_FmdB_Zinc_ribbon"/>
</dbReference>
<dbReference type="NCBIfam" id="TIGR02605">
    <property type="entry name" value="CxxC_CxxC_SSSS"/>
    <property type="match status" value="1"/>
</dbReference>
<sequence length="87" mass="9978">MPLYEYEVCEGDCKVCGGSFELNRPIKAPILKECPVCKKPVRKVFGSVYMPKHYRKVNIREANEKGFTVLKKSSKGEYEVHKPDRGI</sequence>
<name>A0A382DJ01_9ZZZZ</name>
<gene>
    <name evidence="2" type="ORF">METZ01_LOCUS191304</name>
</gene>
<organism evidence="2">
    <name type="scientific">marine metagenome</name>
    <dbReference type="NCBI Taxonomy" id="408172"/>
    <lineage>
        <taxon>unclassified sequences</taxon>
        <taxon>metagenomes</taxon>
        <taxon>ecological metagenomes</taxon>
    </lineage>
</organism>
<dbReference type="EMBL" id="UINC01039655">
    <property type="protein sequence ID" value="SVB38450.1"/>
    <property type="molecule type" value="Genomic_DNA"/>
</dbReference>
<evidence type="ECO:0000259" key="1">
    <source>
        <dbReference type="SMART" id="SM00834"/>
    </source>
</evidence>
<dbReference type="SMART" id="SM00834">
    <property type="entry name" value="CxxC_CXXC_SSSS"/>
    <property type="match status" value="1"/>
</dbReference>
<accession>A0A382DJ01</accession>